<dbReference type="SMART" id="SM00347">
    <property type="entry name" value="HTH_MARR"/>
    <property type="match status" value="1"/>
</dbReference>
<keyword evidence="2 5" id="KW-0238">DNA-binding</keyword>
<name>A0A1H6LG56_9FLAO</name>
<dbReference type="STRING" id="1159016.SAMN02927937_01770"/>
<dbReference type="InterPro" id="IPR036390">
    <property type="entry name" value="WH_DNA-bd_sf"/>
</dbReference>
<dbReference type="Pfam" id="PF01047">
    <property type="entry name" value="MarR"/>
    <property type="match status" value="1"/>
</dbReference>
<dbReference type="PANTHER" id="PTHR42756:SF1">
    <property type="entry name" value="TRANSCRIPTIONAL REPRESSOR OF EMRAB OPERON"/>
    <property type="match status" value="1"/>
</dbReference>
<dbReference type="GO" id="GO:0003677">
    <property type="term" value="F:DNA binding"/>
    <property type="evidence" value="ECO:0007669"/>
    <property type="project" value="UniProtKB-KW"/>
</dbReference>
<evidence type="ECO:0000256" key="2">
    <source>
        <dbReference type="ARBA" id="ARBA00023125"/>
    </source>
</evidence>
<evidence type="ECO:0000256" key="1">
    <source>
        <dbReference type="ARBA" id="ARBA00023015"/>
    </source>
</evidence>
<dbReference type="PROSITE" id="PS50995">
    <property type="entry name" value="HTH_MARR_2"/>
    <property type="match status" value="1"/>
</dbReference>
<gene>
    <name evidence="5" type="ORF">SAMN02927937_01770</name>
</gene>
<dbReference type="InterPro" id="IPR000835">
    <property type="entry name" value="HTH_MarR-typ"/>
</dbReference>
<dbReference type="EMBL" id="FNXE01000023">
    <property type="protein sequence ID" value="SEH85206.1"/>
    <property type="molecule type" value="Genomic_DNA"/>
</dbReference>
<sequence>MKTTDILTSENKYNLLAGRVPLLINRFLSQKFKVNGIDLTREQWSVLAVLWKKDGCSQQNLVNATSRDKPGITRLLDNLVKEGYVKREHHKTDRRTNLIYLTEKGKDIEQSVMKVVNETIDQSTEGLSQEQTLVLRNAFQLIYDNIKKYEK</sequence>
<organism evidence="5 6">
    <name type="scientific">Paenimyroides marinum</name>
    <dbReference type="NCBI Taxonomy" id="1159016"/>
    <lineage>
        <taxon>Bacteria</taxon>
        <taxon>Pseudomonadati</taxon>
        <taxon>Bacteroidota</taxon>
        <taxon>Flavobacteriia</taxon>
        <taxon>Flavobacteriales</taxon>
        <taxon>Flavobacteriaceae</taxon>
        <taxon>Paenimyroides</taxon>
    </lineage>
</organism>
<dbReference type="Gene3D" id="1.10.10.10">
    <property type="entry name" value="Winged helix-like DNA-binding domain superfamily/Winged helix DNA-binding domain"/>
    <property type="match status" value="1"/>
</dbReference>
<dbReference type="AlphaFoldDB" id="A0A1H6LG56"/>
<dbReference type="SUPFAM" id="SSF46785">
    <property type="entry name" value="Winged helix' DNA-binding domain"/>
    <property type="match status" value="1"/>
</dbReference>
<feature type="domain" description="HTH marR-type" evidence="4">
    <location>
        <begin position="1"/>
        <end position="144"/>
    </location>
</feature>
<evidence type="ECO:0000313" key="5">
    <source>
        <dbReference type="EMBL" id="SEH85206.1"/>
    </source>
</evidence>
<dbReference type="InterPro" id="IPR036388">
    <property type="entry name" value="WH-like_DNA-bd_sf"/>
</dbReference>
<dbReference type="Proteomes" id="UP000199634">
    <property type="component" value="Unassembled WGS sequence"/>
</dbReference>
<dbReference type="PRINTS" id="PR00598">
    <property type="entry name" value="HTHMARR"/>
</dbReference>
<dbReference type="PANTHER" id="PTHR42756">
    <property type="entry name" value="TRANSCRIPTIONAL REGULATOR, MARR"/>
    <property type="match status" value="1"/>
</dbReference>
<keyword evidence="1" id="KW-0805">Transcription regulation</keyword>
<dbReference type="RefSeq" id="WP_091099191.1">
    <property type="nucleotide sequence ID" value="NZ_FNXE01000023.1"/>
</dbReference>
<keyword evidence="6" id="KW-1185">Reference proteome</keyword>
<dbReference type="GO" id="GO:0003700">
    <property type="term" value="F:DNA-binding transcription factor activity"/>
    <property type="evidence" value="ECO:0007669"/>
    <property type="project" value="InterPro"/>
</dbReference>
<evidence type="ECO:0000256" key="3">
    <source>
        <dbReference type="ARBA" id="ARBA00023163"/>
    </source>
</evidence>
<protein>
    <submittedName>
        <fullName evidence="5">DNA-binding transcriptional regulator, MarR family</fullName>
    </submittedName>
</protein>
<proteinExistence type="predicted"/>
<reference evidence="5 6" key="1">
    <citation type="submission" date="2016-10" db="EMBL/GenBank/DDBJ databases">
        <authorList>
            <person name="de Groot N.N."/>
        </authorList>
    </citation>
    <scope>NUCLEOTIDE SEQUENCE [LARGE SCALE GENOMIC DNA]</scope>
    <source>
        <strain evidence="5 6">CGMCC 1.10825</strain>
    </source>
</reference>
<evidence type="ECO:0000313" key="6">
    <source>
        <dbReference type="Proteomes" id="UP000199634"/>
    </source>
</evidence>
<evidence type="ECO:0000259" key="4">
    <source>
        <dbReference type="PROSITE" id="PS50995"/>
    </source>
</evidence>
<keyword evidence="3" id="KW-0804">Transcription</keyword>
<accession>A0A1H6LG56</accession>
<dbReference type="OrthoDB" id="996843at2"/>